<feature type="region of interest" description="Disordered" evidence="4">
    <location>
        <begin position="494"/>
        <end position="514"/>
    </location>
</feature>
<dbReference type="Gene3D" id="3.40.190.10">
    <property type="entry name" value="Periplasmic binding protein-like II"/>
    <property type="match status" value="2"/>
</dbReference>
<dbReference type="EMBL" id="BAABHK010000004">
    <property type="protein sequence ID" value="GAA4626042.1"/>
    <property type="molecule type" value="Genomic_DNA"/>
</dbReference>
<comment type="similarity">
    <text evidence="1">Belongs to the bacterial solute-binding protein 1 family.</text>
</comment>
<evidence type="ECO:0000256" key="4">
    <source>
        <dbReference type="SAM" id="MobiDB-lite"/>
    </source>
</evidence>
<organism evidence="5 6">
    <name type="scientific">Actinoallomurus vinaceus</name>
    <dbReference type="NCBI Taxonomy" id="1080074"/>
    <lineage>
        <taxon>Bacteria</taxon>
        <taxon>Bacillati</taxon>
        <taxon>Actinomycetota</taxon>
        <taxon>Actinomycetes</taxon>
        <taxon>Streptosporangiales</taxon>
        <taxon>Thermomonosporaceae</taxon>
        <taxon>Actinoallomurus</taxon>
    </lineage>
</organism>
<proteinExistence type="inferred from homology"/>
<evidence type="ECO:0000256" key="1">
    <source>
        <dbReference type="ARBA" id="ARBA00008520"/>
    </source>
</evidence>
<keyword evidence="3" id="KW-0732">Signal</keyword>
<dbReference type="Pfam" id="PF01547">
    <property type="entry name" value="SBP_bac_1"/>
    <property type="match status" value="1"/>
</dbReference>
<keyword evidence="2" id="KW-0813">Transport</keyword>
<dbReference type="InterPro" id="IPR006059">
    <property type="entry name" value="SBP"/>
</dbReference>
<reference evidence="6" key="1">
    <citation type="journal article" date="2019" name="Int. J. Syst. Evol. Microbiol.">
        <title>The Global Catalogue of Microorganisms (GCM) 10K type strain sequencing project: providing services to taxonomists for standard genome sequencing and annotation.</title>
        <authorList>
            <consortium name="The Broad Institute Genomics Platform"/>
            <consortium name="The Broad Institute Genome Sequencing Center for Infectious Disease"/>
            <person name="Wu L."/>
            <person name="Ma J."/>
        </authorList>
    </citation>
    <scope>NUCLEOTIDE SEQUENCE [LARGE SCALE GENOMIC DNA]</scope>
    <source>
        <strain evidence="6">JCM 17939</strain>
    </source>
</reference>
<keyword evidence="6" id="KW-1185">Reference proteome</keyword>
<protein>
    <submittedName>
        <fullName evidence="5">Extracellular solute-binding protein</fullName>
    </submittedName>
</protein>
<accession>A0ABP8U9I1</accession>
<comment type="caution">
    <text evidence="5">The sequence shown here is derived from an EMBL/GenBank/DDBJ whole genome shotgun (WGS) entry which is preliminary data.</text>
</comment>
<gene>
    <name evidence="5" type="ORF">GCM10023196_032640</name>
</gene>
<sequence>MSSRRSLGVPGRLGISDSLRIDLLTTYYLGKFPVSLATSKPVSQLQVRDATAQTVEALHHQRIRHLTTRIPYGDVCTGGATEGSSIMRFTKAAATAAALAVAVAGCGGKDKKDTSAGGKDPAKIVVWQMGDGSPEQTKFLDGVKAEFQQKHPKTDVQVQYIPWPQATQKFQTAIAGGSGPDVTEVGNTDVQSWIEQGAFADISDKLSGWAEGKDLNQGALANDKADGKTYAAPWYGGVRAVWYHKDWFKALGIQPPTSWAGLVDAAKKIQDKKGVPGIAAPSDFTNGILSFVWANGGDVATKQGGKWTGTLSQPQAKEAVQFYAGLVNKDKVAPDKYVGKNELQGPQQDFALGKVGMYMDGSWALPQLQKVNAKDAANWGVFPIPGKTGGLAPVFSGGSDLAVWKDSKYKDVAFDYLTVLDSKKNAQAFASTLKFLPQFTDVLQSATYKNDPIMGPFAQAAAGGVRFTPTSKGWADYEGAKKVLPNAVKAIMQGKSPDDELNKADQQAGSLLNQ</sequence>
<evidence type="ECO:0000256" key="2">
    <source>
        <dbReference type="ARBA" id="ARBA00022448"/>
    </source>
</evidence>
<evidence type="ECO:0000313" key="5">
    <source>
        <dbReference type="EMBL" id="GAA4626042.1"/>
    </source>
</evidence>
<dbReference type="PANTHER" id="PTHR30061">
    <property type="entry name" value="MALTOSE-BINDING PERIPLASMIC PROTEIN"/>
    <property type="match status" value="1"/>
</dbReference>
<name>A0ABP8U9I1_9ACTN</name>
<dbReference type="Proteomes" id="UP001501442">
    <property type="component" value="Unassembled WGS sequence"/>
</dbReference>
<evidence type="ECO:0000256" key="3">
    <source>
        <dbReference type="ARBA" id="ARBA00022729"/>
    </source>
</evidence>
<dbReference type="SUPFAM" id="SSF53850">
    <property type="entry name" value="Periplasmic binding protein-like II"/>
    <property type="match status" value="1"/>
</dbReference>
<feature type="compositionally biased region" description="Polar residues" evidence="4">
    <location>
        <begin position="504"/>
        <end position="514"/>
    </location>
</feature>
<evidence type="ECO:0000313" key="6">
    <source>
        <dbReference type="Proteomes" id="UP001501442"/>
    </source>
</evidence>
<dbReference type="PANTHER" id="PTHR30061:SF50">
    <property type="entry name" value="MALTOSE_MALTODEXTRIN-BINDING PERIPLASMIC PROTEIN"/>
    <property type="match status" value="1"/>
</dbReference>